<protein>
    <recommendedName>
        <fullName evidence="8">Rieske domain-containing protein</fullName>
    </recommendedName>
</protein>
<feature type="domain" description="Rieske" evidence="8">
    <location>
        <begin position="48"/>
        <end position="164"/>
    </location>
</feature>
<dbReference type="GO" id="GO:0046872">
    <property type="term" value="F:metal ion binding"/>
    <property type="evidence" value="ECO:0007669"/>
    <property type="project" value="UniProtKB-KW"/>
</dbReference>
<comment type="cofactor">
    <cofactor evidence="5">
        <name>[2Fe-2S] cluster</name>
        <dbReference type="ChEBI" id="CHEBI:190135"/>
    </cofactor>
</comment>
<keyword evidence="4" id="KW-0411">Iron-sulfur</keyword>
<gene>
    <name evidence="9" type="ORF">B4915_12115</name>
</gene>
<evidence type="ECO:0000256" key="1">
    <source>
        <dbReference type="ARBA" id="ARBA00022714"/>
    </source>
</evidence>
<keyword evidence="2" id="KW-0479">Metal-binding</keyword>
<evidence type="ECO:0000259" key="8">
    <source>
        <dbReference type="PROSITE" id="PS51296"/>
    </source>
</evidence>
<dbReference type="GO" id="GO:0016705">
    <property type="term" value="F:oxidoreductase activity, acting on paired donors, with incorporation or reduction of molecular oxygen"/>
    <property type="evidence" value="ECO:0007669"/>
    <property type="project" value="UniProtKB-ARBA"/>
</dbReference>
<evidence type="ECO:0000313" key="9">
    <source>
        <dbReference type="EMBL" id="PRI10412.1"/>
    </source>
</evidence>
<dbReference type="InterPro" id="IPR036922">
    <property type="entry name" value="Rieske_2Fe-2S_sf"/>
</dbReference>
<dbReference type="Gene3D" id="2.102.10.10">
    <property type="entry name" value="Rieske [2Fe-2S] iron-sulphur domain"/>
    <property type="match status" value="1"/>
</dbReference>
<dbReference type="PROSITE" id="PS51296">
    <property type="entry name" value="RIESKE"/>
    <property type="match status" value="1"/>
</dbReference>
<dbReference type="InterPro" id="IPR017941">
    <property type="entry name" value="Rieske_2Fe-2S"/>
</dbReference>
<dbReference type="Proteomes" id="UP000238650">
    <property type="component" value="Unassembled WGS sequence"/>
</dbReference>
<organism evidence="9 10">
    <name type="scientific">Leucobacter massiliensis</name>
    <dbReference type="NCBI Taxonomy" id="1686285"/>
    <lineage>
        <taxon>Bacteria</taxon>
        <taxon>Bacillati</taxon>
        <taxon>Actinomycetota</taxon>
        <taxon>Actinomycetes</taxon>
        <taxon>Micrococcales</taxon>
        <taxon>Microbacteriaceae</taxon>
        <taxon>Leucobacter</taxon>
    </lineage>
</organism>
<reference evidence="9 10" key="1">
    <citation type="journal article" date="2017" name="New Microbes New Infect">
        <title>Genome sequence of 'Leucobacter massiliensis' sp. nov. isolated from human pharynx after travel to the 2014 Hajj.</title>
        <authorList>
            <person name="Leangapichart T."/>
            <person name="Gautret P."/>
            <person name="Nguyen T.T."/>
            <person name="Armstrong N."/>
            <person name="Rolain J.M."/>
        </authorList>
    </citation>
    <scope>NUCLEOTIDE SEQUENCE [LARGE SCALE GENOMIC DNA]</scope>
    <source>
        <strain evidence="9 10">122RC15</strain>
    </source>
</reference>
<dbReference type="GO" id="GO:0004497">
    <property type="term" value="F:monooxygenase activity"/>
    <property type="evidence" value="ECO:0007669"/>
    <property type="project" value="UniProtKB-ARBA"/>
</dbReference>
<feature type="region of interest" description="Disordered" evidence="7">
    <location>
        <begin position="1"/>
        <end position="42"/>
    </location>
</feature>
<keyword evidence="3" id="KW-0408">Iron</keyword>
<evidence type="ECO:0000256" key="6">
    <source>
        <dbReference type="ARBA" id="ARBA00038001"/>
    </source>
</evidence>
<keyword evidence="10" id="KW-1185">Reference proteome</keyword>
<proteinExistence type="inferred from homology"/>
<dbReference type="PANTHER" id="PTHR21496:SF0">
    <property type="entry name" value="RIESKE DOMAIN-CONTAINING PROTEIN"/>
    <property type="match status" value="1"/>
</dbReference>
<dbReference type="PANTHER" id="PTHR21496">
    <property type="entry name" value="FERREDOXIN-RELATED"/>
    <property type="match status" value="1"/>
</dbReference>
<dbReference type="SUPFAM" id="SSF50022">
    <property type="entry name" value="ISP domain"/>
    <property type="match status" value="1"/>
</dbReference>
<evidence type="ECO:0000256" key="2">
    <source>
        <dbReference type="ARBA" id="ARBA00022723"/>
    </source>
</evidence>
<dbReference type="EMBL" id="MWZD01000020">
    <property type="protein sequence ID" value="PRI10412.1"/>
    <property type="molecule type" value="Genomic_DNA"/>
</dbReference>
<evidence type="ECO:0000313" key="10">
    <source>
        <dbReference type="Proteomes" id="UP000238650"/>
    </source>
</evidence>
<evidence type="ECO:0000256" key="4">
    <source>
        <dbReference type="ARBA" id="ARBA00023014"/>
    </source>
</evidence>
<sequence length="169" mass="18573">MGRRRPLLRGEPTAGGVAAETVLRERARDAAPAPARRRGSERRVSAGIDIGAWEDFPDRKLVSVEVGGMELGVCRWGERIFAFRNSCPHEGAPLCAGFLQKRLTASASAAAGEPDVALSVDEESPVVLCPWHRWEFQLEDGAAAAPGFRMRTYRVRREHGRVLLTLGRK</sequence>
<dbReference type="GO" id="GO:0051537">
    <property type="term" value="F:2 iron, 2 sulfur cluster binding"/>
    <property type="evidence" value="ECO:0007669"/>
    <property type="project" value="UniProtKB-KW"/>
</dbReference>
<dbReference type="AlphaFoldDB" id="A0A2S9QLF2"/>
<evidence type="ECO:0000256" key="3">
    <source>
        <dbReference type="ARBA" id="ARBA00023004"/>
    </source>
</evidence>
<comment type="caution">
    <text evidence="9">The sequence shown here is derived from an EMBL/GenBank/DDBJ whole genome shotgun (WGS) entry which is preliminary data.</text>
</comment>
<evidence type="ECO:0000256" key="5">
    <source>
        <dbReference type="ARBA" id="ARBA00034078"/>
    </source>
</evidence>
<evidence type="ECO:0000256" key="7">
    <source>
        <dbReference type="SAM" id="MobiDB-lite"/>
    </source>
</evidence>
<dbReference type="Pfam" id="PF00355">
    <property type="entry name" value="Rieske"/>
    <property type="match status" value="1"/>
</dbReference>
<accession>A0A2S9QLF2</accession>
<keyword evidence="1" id="KW-0001">2Fe-2S</keyword>
<comment type="similarity">
    <text evidence="6">Belongs to the bacterial ring-hydroxylating dioxygenase ferredoxin component family.</text>
</comment>
<name>A0A2S9QLF2_9MICO</name>